<evidence type="ECO:0000313" key="1">
    <source>
        <dbReference type="EMBL" id="MYN69422.1"/>
    </source>
</evidence>
<proteinExistence type="predicted"/>
<protein>
    <recommendedName>
        <fullName evidence="3">Pathogenicity island protein</fullName>
    </recommendedName>
</protein>
<gene>
    <name evidence="1" type="ORF">GLP18_04090</name>
</gene>
<evidence type="ECO:0000313" key="2">
    <source>
        <dbReference type="Proteomes" id="UP000483765"/>
    </source>
</evidence>
<dbReference type="EMBL" id="WNXH01000005">
    <property type="protein sequence ID" value="MYN69422.1"/>
    <property type="molecule type" value="Genomic_DNA"/>
</dbReference>
<comment type="caution">
    <text evidence="1">The sequence shown here is derived from an EMBL/GenBank/DDBJ whole genome shotgun (WGS) entry which is preliminary data.</text>
</comment>
<accession>A0A6L8MWE1</accession>
<sequence length="96" mass="11213">MSNDCKEVVSNGKFLTENASLELVNGILSLADRLATEKLQNQQQRPVKQKELMELYGFDYKYLIKLRAFGLRGRKQGKSIYYDLRDVDRILEQLKQ</sequence>
<dbReference type="Proteomes" id="UP000483765">
    <property type="component" value="Unassembled WGS sequence"/>
</dbReference>
<dbReference type="AlphaFoldDB" id="A0A6L8MWE1"/>
<name>A0A6L8MWE1_STRSU</name>
<evidence type="ECO:0008006" key="3">
    <source>
        <dbReference type="Google" id="ProtNLM"/>
    </source>
</evidence>
<reference evidence="1 2" key="1">
    <citation type="submission" date="2019-11" db="EMBL/GenBank/DDBJ databases">
        <title>Divergent Streptococcus suis from cattle.</title>
        <authorList>
            <person name="Williamson C."/>
        </authorList>
    </citation>
    <scope>NUCLEOTIDE SEQUENCE [LARGE SCALE GENOMIC DNA]</scope>
    <source>
        <strain evidence="1 2">10-36905</strain>
    </source>
</reference>
<organism evidence="1 2">
    <name type="scientific">Streptococcus suis</name>
    <dbReference type="NCBI Taxonomy" id="1307"/>
    <lineage>
        <taxon>Bacteria</taxon>
        <taxon>Bacillati</taxon>
        <taxon>Bacillota</taxon>
        <taxon>Bacilli</taxon>
        <taxon>Lactobacillales</taxon>
        <taxon>Streptococcaceae</taxon>
        <taxon>Streptococcus</taxon>
    </lineage>
</organism>